<evidence type="ECO:0000313" key="2">
    <source>
        <dbReference type="EMBL" id="KAF2684772.1"/>
    </source>
</evidence>
<keyword evidence="3" id="KW-1185">Reference proteome</keyword>
<gene>
    <name evidence="2" type="ORF">K458DRAFT_417639</name>
</gene>
<sequence length="65" mass="7358">MGNLLRVFVWVLQPLATVVPAGVSQVSGLGTRLGFLLGLYHKSLSFVQLDRMFAMDHRRDEIWVD</sequence>
<name>A0A6G1J2N2_9PLEO</name>
<dbReference type="AlphaFoldDB" id="A0A6G1J2N2"/>
<reference evidence="2" key="1">
    <citation type="journal article" date="2020" name="Stud. Mycol.">
        <title>101 Dothideomycetes genomes: a test case for predicting lifestyles and emergence of pathogens.</title>
        <authorList>
            <person name="Haridas S."/>
            <person name="Albert R."/>
            <person name="Binder M."/>
            <person name="Bloem J."/>
            <person name="Labutti K."/>
            <person name="Salamov A."/>
            <person name="Andreopoulos B."/>
            <person name="Baker S."/>
            <person name="Barry K."/>
            <person name="Bills G."/>
            <person name="Bluhm B."/>
            <person name="Cannon C."/>
            <person name="Castanera R."/>
            <person name="Culley D."/>
            <person name="Daum C."/>
            <person name="Ezra D."/>
            <person name="Gonzalez J."/>
            <person name="Henrissat B."/>
            <person name="Kuo A."/>
            <person name="Liang C."/>
            <person name="Lipzen A."/>
            <person name="Lutzoni F."/>
            <person name="Magnuson J."/>
            <person name="Mondo S."/>
            <person name="Nolan M."/>
            <person name="Ohm R."/>
            <person name="Pangilinan J."/>
            <person name="Park H.-J."/>
            <person name="Ramirez L."/>
            <person name="Alfaro M."/>
            <person name="Sun H."/>
            <person name="Tritt A."/>
            <person name="Yoshinaga Y."/>
            <person name="Zwiers L.-H."/>
            <person name="Turgeon B."/>
            <person name="Goodwin S."/>
            <person name="Spatafora J."/>
            <person name="Crous P."/>
            <person name="Grigoriev I."/>
        </authorList>
    </citation>
    <scope>NUCLEOTIDE SEQUENCE</scope>
    <source>
        <strain evidence="2">CBS 122367</strain>
    </source>
</reference>
<proteinExistence type="predicted"/>
<dbReference type="Proteomes" id="UP000799291">
    <property type="component" value="Unassembled WGS sequence"/>
</dbReference>
<evidence type="ECO:0000256" key="1">
    <source>
        <dbReference type="SAM" id="SignalP"/>
    </source>
</evidence>
<feature type="non-terminal residue" evidence="2">
    <location>
        <position position="65"/>
    </location>
</feature>
<protein>
    <recommendedName>
        <fullName evidence="4">Secreted protein</fullName>
    </recommendedName>
</protein>
<organism evidence="2 3">
    <name type="scientific">Lentithecium fluviatile CBS 122367</name>
    <dbReference type="NCBI Taxonomy" id="1168545"/>
    <lineage>
        <taxon>Eukaryota</taxon>
        <taxon>Fungi</taxon>
        <taxon>Dikarya</taxon>
        <taxon>Ascomycota</taxon>
        <taxon>Pezizomycotina</taxon>
        <taxon>Dothideomycetes</taxon>
        <taxon>Pleosporomycetidae</taxon>
        <taxon>Pleosporales</taxon>
        <taxon>Massarineae</taxon>
        <taxon>Lentitheciaceae</taxon>
        <taxon>Lentithecium</taxon>
    </lineage>
</organism>
<evidence type="ECO:0000313" key="3">
    <source>
        <dbReference type="Proteomes" id="UP000799291"/>
    </source>
</evidence>
<keyword evidence="1" id="KW-0732">Signal</keyword>
<evidence type="ECO:0008006" key="4">
    <source>
        <dbReference type="Google" id="ProtNLM"/>
    </source>
</evidence>
<feature type="signal peptide" evidence="1">
    <location>
        <begin position="1"/>
        <end position="20"/>
    </location>
</feature>
<feature type="chain" id="PRO_5026124508" description="Secreted protein" evidence="1">
    <location>
        <begin position="21"/>
        <end position="65"/>
    </location>
</feature>
<accession>A0A6G1J2N2</accession>
<dbReference type="EMBL" id="MU005580">
    <property type="protein sequence ID" value="KAF2684772.1"/>
    <property type="molecule type" value="Genomic_DNA"/>
</dbReference>